<proteinExistence type="predicted"/>
<dbReference type="EMBL" id="CP032382">
    <property type="protein sequence ID" value="AYB34061.1"/>
    <property type="molecule type" value="Genomic_DNA"/>
</dbReference>
<name>A0A385SUT4_9BACT</name>
<accession>A0A385SUT4</accession>
<dbReference type="OrthoDB" id="1364053at2"/>
<gene>
    <name evidence="1" type="ORF">D4L85_27315</name>
</gene>
<keyword evidence="2" id="KW-1185">Reference proteome</keyword>
<dbReference type="AlphaFoldDB" id="A0A385SUT4"/>
<evidence type="ECO:0000313" key="1">
    <source>
        <dbReference type="EMBL" id="AYB34061.1"/>
    </source>
</evidence>
<protein>
    <submittedName>
        <fullName evidence="1">Uncharacterized protein</fullName>
    </submittedName>
</protein>
<evidence type="ECO:0000313" key="2">
    <source>
        <dbReference type="Proteomes" id="UP000266183"/>
    </source>
</evidence>
<organism evidence="1 2">
    <name type="scientific">Chryseolinea soli</name>
    <dbReference type="NCBI Taxonomy" id="2321403"/>
    <lineage>
        <taxon>Bacteria</taxon>
        <taxon>Pseudomonadati</taxon>
        <taxon>Bacteroidota</taxon>
        <taxon>Cytophagia</taxon>
        <taxon>Cytophagales</taxon>
        <taxon>Fulvivirgaceae</taxon>
        <taxon>Chryseolinea</taxon>
    </lineage>
</organism>
<reference evidence="2" key="1">
    <citation type="submission" date="2018-09" db="EMBL/GenBank/DDBJ databases">
        <title>Chryseolinea sp. KIS68-18 isolated from soil.</title>
        <authorList>
            <person name="Weon H.-Y."/>
            <person name="Kwon S.-W."/>
            <person name="Lee S.A."/>
        </authorList>
    </citation>
    <scope>NUCLEOTIDE SEQUENCE [LARGE SCALE GENOMIC DNA]</scope>
    <source>
        <strain evidence="2">KIS68-18</strain>
    </source>
</reference>
<dbReference type="RefSeq" id="WP_119757285.1">
    <property type="nucleotide sequence ID" value="NZ_CP032382.1"/>
</dbReference>
<sequence length="218" mass="24492">MGFFSKLFGKKETPKEFTEEEWNTYYDDKQKGLENVLGKMHDMVGHAIIPFEVGGTLDMYYFINGIPGTGFATMELIKPDGSGPIPNKLGTYELVSFTKEAYDSSSADTPFNRIQGRLNGILTAIANYASQAKLQPKETAELPGEEGQPNYCLLFDDYKPNEQEFKIGDRTHGLLLVMEIFKDEMDFAMENGSAKLIEKLKAKGHYPYSDLNRASVLK</sequence>
<dbReference type="KEGG" id="chk:D4L85_27315"/>
<dbReference type="Proteomes" id="UP000266183">
    <property type="component" value="Chromosome"/>
</dbReference>